<dbReference type="InterPro" id="IPR053965">
    <property type="entry name" value="INTS1_R4"/>
</dbReference>
<feature type="region of interest" description="Disordered" evidence="1">
    <location>
        <begin position="1301"/>
        <end position="1331"/>
    </location>
</feature>
<dbReference type="InterPro" id="IPR053964">
    <property type="entry name" value="INT1_R3"/>
</dbReference>
<dbReference type="Ensembl" id="ENSOABT00000036895.2">
    <property type="protein sequence ID" value="ENSOABP00000035898.1"/>
    <property type="gene ID" value="ENSOABG00000013330.2"/>
</dbReference>
<dbReference type="Pfam" id="PF12432">
    <property type="entry name" value="INTS1_RP2B-bd"/>
    <property type="match status" value="1"/>
</dbReference>
<sequence>MNRPKPTTLRRPSAAKPSGHPPTGDFIALGSKSQAGEPKAPAVLLKATSTSLPADRKRETSSTLPSSSGLANLTKRPKLSTTPPVSALGRLADVAAVDKRAISPSIKEPSVVPIEVSPAVLLDEIEAAESEGNDDRIEGLLCGAVKQLKMNRAKPDITLYLSLMFLAKIKPNVFATEGIIEALCSLLRRDASINFKAKGNSLVSVLACNLLMAAYEEDENWPEIFVKVYIEDSLGERIWVDSSHCKNFVDNIQTAFGTKMPPKSMLLQADTGRSAGDLSAGSSPHPSTPDEDDSQTELLIAEEKLSPEDEGQVMPRYDELAESVEDYVLDVLRDQLNRRQPMDNVSRNLLRLLTATCGYKEARLMAVQRLEMWLQNPKLTRPAQDLLMSLCMNCNTHGADDMEVISNLIKIRLKPKVLLNHYMLCVRELLNAHRDNLGTMVKLVIFNELSNARNPNNMQVLHTVLQHSPEQAPKFLAMVFQDLLTNKDDYLRASRALLREIIKQTKHEINFQSFCFGLMQERKEASYVDMEFKERFVIQVTDLLTVSMMLGITAQVKEAGIAWDKGEKKNLEVLRSFQNQIAAIQRDAVWWLHTVVPTISKLGAKDYVHCLHKVLFTEQPETYYKWDNWPPESDRNFFLRLCSEVPLLEDTLMRILVIGLSRDLPLGPADAMELADHLVKRAAGVQSDDLEVLRVERIQLIDAVLNLCTYHHPENIQLPAGYQPPNLAISTLYWKAWLLLLVVAAFNPQKIGLAAWDGYPTLKMLMEMVMTNNYTYPPCTIADEDTKTEMINRELQISQREKQEILAFESHLAAASTKQTITESNSLLLSQLTSLDPQGPPRRPPPQVQEQVKSLNQSLRLGHLLCRSRNPDFLLNIIQRQASSQSMPWLADLVQSSEGSLDVLPVQCLCEFLLHDAADDSLLIEDDEEGESKEQKAKKRQRQQKQRQLLGRLQDLLLGPKADEQTTCEVLDYFLRRLSSSQVASRVLAMKGLSLVLTEGGLKDGEERDQPMEEDSADAELLPGYQWLLQDLPKLPLFDSVRGMTSTALQQAIHMETDPQTISAYLIYLSQHAPVEEQASHNDLALDIARLIVERSTIMNNLFSKHSSRPESDAVLCAFLSIFSTYIKRMRKTKEGEDLYSWSESQDQVFLRWTTGETATMHILVVHAIVILLTLGPPKGESDFYMLLDIWFPDKKPLPTAFLVDTSEEALLLPDWLKLRMIRSEVSRLVDAALQDLEAQQLLLFVQSFGIPVSSMSKLLQYLDQAVSHDPQALEQNIMDKHYMAHLVEVQHERGATGGHTFHSLLSSSLPPHRDSSETSKAKVTVETPHSSVKMRAATQLPVVGPDDDLTGMLLQIFPLKVDPRWHGPPPSQVSLALQQALAKELMRAKQGQIQQGGLAFRLLQAIAALLASAHAGPIVISMHRSHSLSCPLMRQLHLYQRLVSQDIAFSSLFLKVIVEMLIWLDNPTVEAGPLKTLLRSFAGQNSHKHRLSDVRTGFLHLAEALAYRRDTEVPLRAIIAMLKTGEKCNAEPELVGKVLQGLMEVKSPYLEELLSLLMTVGTQNGTAGSVAMVISLLLQESEERAVKKEVDSNNGSEVTRSGLSSGLLVDWLEHLDPEVTSVCPDLQQKLLFALNKARGTPAYRPYLLALLTHQSNWSTLLQCISALLSKRRDYKLDPSSALDFLWACSHIPRIWQGRDQKIPQKKTEKFVLRLSSEELISLMDLILSESELNSHDTLHNDKNSVDQAPCSLIQSRLPLLHSYCNGNLEDIKKVSEYLINCSKKWEDSAMSKRCQNLLLQIYLHFPEVIQHVALPESTFSSGGAADGSTCKLDVLVHRLVTLLADIGDSKSAENRVSDANLACRKLAVSHPVLLLRHLPMIAGLLHGRMHLNMQEFRQQNHMTFFSNVLAILELLQPLVFHSDHQRALQDCLLSFMKVLQNFQRTRSPLVFINKFLQFTQKYITHDAAAAIPYLQKHSDILQSLCAENPDLVQLKSLLAGLTLPVKSSSAEVSTEERDGKSCYCPHLILIKRKCVAIAERREKANSHEKNMLISICLSLFFSSDIYIICDCLHKSLCFLCCSLATDFLPTFMYCMGSGNFDVVQTALRNLPEYVLLCQEHADILLYKAFLVGIYGQIDTSSMISESMKVLHMEATT</sequence>
<evidence type="ECO:0000259" key="3">
    <source>
        <dbReference type="Pfam" id="PF22927"/>
    </source>
</evidence>
<feature type="domain" description="Integrator complex subunit 1 R3" evidence="3">
    <location>
        <begin position="1833"/>
        <end position="1991"/>
    </location>
</feature>
<reference evidence="6" key="2">
    <citation type="submission" date="2025-09" db="UniProtKB">
        <authorList>
            <consortium name="Ensembl"/>
        </authorList>
    </citation>
    <scope>IDENTIFICATION</scope>
</reference>
<evidence type="ECO:0000313" key="7">
    <source>
        <dbReference type="Proteomes" id="UP000472276"/>
    </source>
</evidence>
<feature type="compositionally biased region" description="Basic and acidic residues" evidence="1">
    <location>
        <begin position="1312"/>
        <end position="1321"/>
    </location>
</feature>
<protein>
    <submittedName>
        <fullName evidence="6">Uncharacterized protein</fullName>
    </submittedName>
</protein>
<evidence type="ECO:0000259" key="5">
    <source>
        <dbReference type="Pfam" id="PF22929"/>
    </source>
</evidence>
<dbReference type="InterPro" id="IPR022145">
    <property type="entry name" value="INTS1_RPB2-bd"/>
</dbReference>
<feature type="domain" description="Integrator complex subunit 1 R4" evidence="4">
    <location>
        <begin position="2084"/>
        <end position="2119"/>
    </location>
</feature>
<dbReference type="Proteomes" id="UP000472276">
    <property type="component" value="Unassembled WGS sequence"/>
</dbReference>
<dbReference type="InterPro" id="IPR053966">
    <property type="entry name" value="INTS1_INTS2-bd"/>
</dbReference>
<dbReference type="InterPro" id="IPR038902">
    <property type="entry name" value="INTS1"/>
</dbReference>
<evidence type="ECO:0000259" key="2">
    <source>
        <dbReference type="Pfam" id="PF12432"/>
    </source>
</evidence>
<feature type="domain" description="Integrator complex subunit 1 INTS2-binding" evidence="5">
    <location>
        <begin position="969"/>
        <end position="1302"/>
    </location>
</feature>
<feature type="region of interest" description="Disordered" evidence="1">
    <location>
        <begin position="1"/>
        <end position="84"/>
    </location>
</feature>
<dbReference type="PANTHER" id="PTHR21224">
    <property type="entry name" value="INTEGRATOR COMPLEX SUBUNIT 1"/>
    <property type="match status" value="1"/>
</dbReference>
<dbReference type="Pfam" id="PF22929">
    <property type="entry name" value="INTS1_INTS2-bd"/>
    <property type="match status" value="1"/>
</dbReference>
<organism evidence="6 7">
    <name type="scientific">Oreochromis aureus</name>
    <name type="common">Israeli tilapia</name>
    <name type="synonym">Chromis aureus</name>
    <dbReference type="NCBI Taxonomy" id="47969"/>
    <lineage>
        <taxon>Eukaryota</taxon>
        <taxon>Metazoa</taxon>
        <taxon>Chordata</taxon>
        <taxon>Craniata</taxon>
        <taxon>Vertebrata</taxon>
        <taxon>Euteleostomi</taxon>
        <taxon>Actinopterygii</taxon>
        <taxon>Neopterygii</taxon>
        <taxon>Teleostei</taxon>
        <taxon>Neoteleostei</taxon>
        <taxon>Acanthomorphata</taxon>
        <taxon>Ovalentaria</taxon>
        <taxon>Cichlomorphae</taxon>
        <taxon>Cichliformes</taxon>
        <taxon>Cichlidae</taxon>
        <taxon>African cichlids</taxon>
        <taxon>Pseudocrenilabrinae</taxon>
        <taxon>Oreochromini</taxon>
        <taxon>Oreochromis</taxon>
    </lineage>
</organism>
<dbReference type="PANTHER" id="PTHR21224:SF1">
    <property type="entry name" value="INTEGRATOR COMPLEX SUBUNIT 1"/>
    <property type="match status" value="1"/>
</dbReference>
<name>A0A668UAL4_OREAU</name>
<feature type="domain" description="Integrator complex subunit 1 RPB2-binding" evidence="2">
    <location>
        <begin position="322"/>
        <end position="477"/>
    </location>
</feature>
<feature type="region of interest" description="Disordered" evidence="1">
    <location>
        <begin position="273"/>
        <end position="295"/>
    </location>
</feature>
<dbReference type="GO" id="GO:0032039">
    <property type="term" value="C:integrator complex"/>
    <property type="evidence" value="ECO:0007669"/>
    <property type="project" value="InterPro"/>
</dbReference>
<dbReference type="Pfam" id="PF22928">
    <property type="entry name" value="INTS1_R4"/>
    <property type="match status" value="1"/>
</dbReference>
<feature type="compositionally biased region" description="Polar residues" evidence="1">
    <location>
        <begin position="61"/>
        <end position="71"/>
    </location>
</feature>
<gene>
    <name evidence="6" type="primary">INTS1</name>
</gene>
<reference evidence="6" key="1">
    <citation type="submission" date="2025-08" db="UniProtKB">
        <authorList>
            <consortium name="Ensembl"/>
        </authorList>
    </citation>
    <scope>IDENTIFICATION</scope>
</reference>
<evidence type="ECO:0000313" key="6">
    <source>
        <dbReference type="Ensembl" id="ENSOABP00000035898.1"/>
    </source>
</evidence>
<dbReference type="Pfam" id="PF22927">
    <property type="entry name" value="INT1_R3"/>
    <property type="match status" value="1"/>
</dbReference>
<accession>A0A668UAL4</accession>
<evidence type="ECO:0000259" key="4">
    <source>
        <dbReference type="Pfam" id="PF22928"/>
    </source>
</evidence>
<dbReference type="GO" id="GO:0034474">
    <property type="term" value="P:U2 snRNA 3'-end processing"/>
    <property type="evidence" value="ECO:0007669"/>
    <property type="project" value="InterPro"/>
</dbReference>
<keyword evidence="7" id="KW-1185">Reference proteome</keyword>
<proteinExistence type="predicted"/>
<evidence type="ECO:0000256" key="1">
    <source>
        <dbReference type="SAM" id="MobiDB-lite"/>
    </source>
</evidence>